<organism evidence="3 4">
    <name type="scientific">Loxostege sticticalis</name>
    <name type="common">Beet webworm moth</name>
    <dbReference type="NCBI Taxonomy" id="481309"/>
    <lineage>
        <taxon>Eukaryota</taxon>
        <taxon>Metazoa</taxon>
        <taxon>Ecdysozoa</taxon>
        <taxon>Arthropoda</taxon>
        <taxon>Hexapoda</taxon>
        <taxon>Insecta</taxon>
        <taxon>Pterygota</taxon>
        <taxon>Neoptera</taxon>
        <taxon>Endopterygota</taxon>
        <taxon>Lepidoptera</taxon>
        <taxon>Glossata</taxon>
        <taxon>Ditrysia</taxon>
        <taxon>Pyraloidea</taxon>
        <taxon>Crambidae</taxon>
        <taxon>Pyraustinae</taxon>
        <taxon>Loxostege</taxon>
    </lineage>
</organism>
<feature type="coiled-coil region" evidence="1">
    <location>
        <begin position="298"/>
        <end position="355"/>
    </location>
</feature>
<comment type="caution">
    <text evidence="3">The sequence shown here is derived from an EMBL/GenBank/DDBJ whole genome shotgun (WGS) entry which is preliminary data.</text>
</comment>
<dbReference type="AlphaFoldDB" id="A0ABD0TB39"/>
<gene>
    <name evidence="3" type="ORF">ABMA28_016236</name>
</gene>
<dbReference type="InterPro" id="IPR039341">
    <property type="entry name" value="CFAP99"/>
</dbReference>
<accession>A0ABD0TB39</accession>
<feature type="compositionally biased region" description="Polar residues" evidence="2">
    <location>
        <begin position="201"/>
        <end position="214"/>
    </location>
</feature>
<name>A0ABD0TB39_LOXSC</name>
<evidence type="ECO:0000313" key="3">
    <source>
        <dbReference type="EMBL" id="KAL0839542.1"/>
    </source>
</evidence>
<feature type="coiled-coil region" evidence="1">
    <location>
        <begin position="431"/>
        <end position="470"/>
    </location>
</feature>
<evidence type="ECO:0008006" key="5">
    <source>
        <dbReference type="Google" id="ProtNLM"/>
    </source>
</evidence>
<proteinExistence type="predicted"/>
<dbReference type="PANTHER" id="PTHR34649:SF1">
    <property type="entry name" value="CILIA- AND FLAGELLA-ASSOCIATED PROTEIN 99"/>
    <property type="match status" value="1"/>
</dbReference>
<feature type="coiled-coil region" evidence="1">
    <location>
        <begin position="517"/>
        <end position="558"/>
    </location>
</feature>
<keyword evidence="1" id="KW-0175">Coiled coil</keyword>
<protein>
    <recommendedName>
        <fullName evidence="5">Cilia- and flagella-associated protein 99</fullName>
    </recommendedName>
</protein>
<dbReference type="PANTHER" id="PTHR34649">
    <property type="entry name" value="CILIA- AND FLAGELLA-ASSOCIATED PROTEIN 99"/>
    <property type="match status" value="1"/>
</dbReference>
<evidence type="ECO:0000256" key="1">
    <source>
        <dbReference type="SAM" id="Coils"/>
    </source>
</evidence>
<feature type="region of interest" description="Disordered" evidence="2">
    <location>
        <begin position="183"/>
        <end position="214"/>
    </location>
</feature>
<sequence>MVYYHTSGNVKMLRNIIMDYGAANEVSPYEYMKTYIEKCPDTIEDSKLSWIAETFLGIQKHGLFLKEIASHMSDDLAEEDQDYFMIIFHALTFQITPKDMQFLYKCLFNLSKPLLNTFTKFLSNNEVLTFVSQIAQAYYDTNYTTEKIISPLFTWQPYISEMAHTYAEYVKKIENRKLKPPTVPVQPNVLNRKSKEAAPASSPQMSLPLTPPNSLSMKKRMLTKSIIDQRLKHSHEKNQQKATKLLNNVKTENFHYAQTKSERYYKRLSSIKDELETECTKQFKPKPTFAVKTSLPPIKETVANLKRTNKRVQLAQEEEVLWLQTLMTTCRNTAKIEEMEEYDRQERERERLLDIEKKHLMGQISYEEAVLAKKKLHEENKKKYEEFIKEKEVWNQEIEKWRKKEMDKNRKQVEKLSLIELNLLQARNGVNAKKKEAAEQLKRESEMILAKAMKAKQEELERRVNMIKEIKILALIAKKTKIPRIIDLTETSGIGSLCEMSFAELQERLSAIKIGLNEELEKKRQMIKEDNIAAKQELQQAKNSIKTYMTERAVMRKQNKKSKMTLDSSSSKEISDLKKILEEKRKLRLQLAG</sequence>
<reference evidence="3 4" key="1">
    <citation type="submission" date="2024-06" db="EMBL/GenBank/DDBJ databases">
        <title>A chromosome-level genome assembly of beet webworm, Loxostege sticticalis.</title>
        <authorList>
            <person name="Zhang Y."/>
        </authorList>
    </citation>
    <scope>NUCLEOTIDE SEQUENCE [LARGE SCALE GENOMIC DNA]</scope>
    <source>
        <strain evidence="3">AQ028</strain>
        <tissue evidence="3">Male pupae</tissue>
    </source>
</reference>
<dbReference type="EMBL" id="JBEDNZ010000008">
    <property type="protein sequence ID" value="KAL0839542.1"/>
    <property type="molecule type" value="Genomic_DNA"/>
</dbReference>
<evidence type="ECO:0000313" key="4">
    <source>
        <dbReference type="Proteomes" id="UP001549921"/>
    </source>
</evidence>
<dbReference type="Proteomes" id="UP001549921">
    <property type="component" value="Unassembled WGS sequence"/>
</dbReference>
<evidence type="ECO:0000256" key="2">
    <source>
        <dbReference type="SAM" id="MobiDB-lite"/>
    </source>
</evidence>